<dbReference type="PANTHER" id="PTHR40078">
    <property type="entry name" value="INTEGRAL MEMBRANE PROTEIN-RELATED"/>
    <property type="match status" value="1"/>
</dbReference>
<dbReference type="RefSeq" id="WP_157338075.1">
    <property type="nucleotide sequence ID" value="NZ_RHLK01000014.1"/>
</dbReference>
<feature type="transmembrane region" description="Helical" evidence="1">
    <location>
        <begin position="175"/>
        <end position="196"/>
    </location>
</feature>
<evidence type="ECO:0000256" key="1">
    <source>
        <dbReference type="SAM" id="Phobius"/>
    </source>
</evidence>
<gene>
    <name evidence="2" type="ORF">EDM21_19245</name>
</gene>
<keyword evidence="3" id="KW-1185">Reference proteome</keyword>
<sequence>MRQLASIIASYILGMALISFGVVMIIRADVGAAPWDALNVGLQQQIGLTIGSWVFIVGFILILIAAAVKRTYPQLLNFIPVVLVGSLIDFFNGYVLTALNPVQLFTKYGAFLGGLLVLAMGIAVYLNTKVPIRTPHDDLTLALSKKLNWSVGAAKTLTEILGLVLALLAKGPISFGTLISVALLGPLINMFIYLLFNRTRNSGDAS</sequence>
<name>A0A7X3FKZ7_9BACL</name>
<reference evidence="2 3" key="1">
    <citation type="journal article" date="2019" name="Microorganisms">
        <title>Paenibacillus lutrae sp. nov., A Chitinolytic Species Isolated from A River Otter in Castril Natural Park, Granada, Spain.</title>
        <authorList>
            <person name="Rodriguez M."/>
            <person name="Reina J.C."/>
            <person name="Bejar V."/>
            <person name="Llamas I."/>
        </authorList>
    </citation>
    <scope>NUCLEOTIDE SEQUENCE [LARGE SCALE GENOMIC DNA]</scope>
    <source>
        <strain evidence="2 3">N10</strain>
    </source>
</reference>
<comment type="caution">
    <text evidence="2">The sequence shown here is derived from an EMBL/GenBank/DDBJ whole genome shotgun (WGS) entry which is preliminary data.</text>
</comment>
<keyword evidence="1" id="KW-0812">Transmembrane</keyword>
<organism evidence="2 3">
    <name type="scientific">Paenibacillus lutrae</name>
    <dbReference type="NCBI Taxonomy" id="2078573"/>
    <lineage>
        <taxon>Bacteria</taxon>
        <taxon>Bacillati</taxon>
        <taxon>Bacillota</taxon>
        <taxon>Bacilli</taxon>
        <taxon>Bacillales</taxon>
        <taxon>Paenibacillaceae</taxon>
        <taxon>Paenibacillus</taxon>
    </lineage>
</organism>
<evidence type="ECO:0000313" key="2">
    <source>
        <dbReference type="EMBL" id="MVP01633.1"/>
    </source>
</evidence>
<feature type="transmembrane region" description="Helical" evidence="1">
    <location>
        <begin position="46"/>
        <end position="68"/>
    </location>
</feature>
<dbReference type="PANTHER" id="PTHR40078:SF1">
    <property type="entry name" value="INTEGRAL MEMBRANE PROTEIN"/>
    <property type="match status" value="1"/>
</dbReference>
<keyword evidence="1" id="KW-0472">Membrane</keyword>
<proteinExistence type="predicted"/>
<accession>A0A7X3FKZ7</accession>
<feature type="transmembrane region" description="Helical" evidence="1">
    <location>
        <begin position="147"/>
        <end position="169"/>
    </location>
</feature>
<dbReference type="EMBL" id="RHLK01000014">
    <property type="protein sequence ID" value="MVP01633.1"/>
    <property type="molecule type" value="Genomic_DNA"/>
</dbReference>
<dbReference type="OrthoDB" id="1902994at2"/>
<dbReference type="Pfam" id="PF19700">
    <property type="entry name" value="DUF6198"/>
    <property type="match status" value="1"/>
</dbReference>
<dbReference type="Proteomes" id="UP000490800">
    <property type="component" value="Unassembled WGS sequence"/>
</dbReference>
<feature type="transmembrane region" description="Helical" evidence="1">
    <location>
        <begin position="108"/>
        <end position="126"/>
    </location>
</feature>
<keyword evidence="1" id="KW-1133">Transmembrane helix</keyword>
<dbReference type="InterPro" id="IPR038750">
    <property type="entry name" value="YczE/YyaS-like"/>
</dbReference>
<evidence type="ECO:0000313" key="3">
    <source>
        <dbReference type="Proteomes" id="UP000490800"/>
    </source>
</evidence>
<feature type="transmembrane region" description="Helical" evidence="1">
    <location>
        <begin position="7"/>
        <end position="26"/>
    </location>
</feature>
<dbReference type="AlphaFoldDB" id="A0A7X3FKZ7"/>
<protein>
    <submittedName>
        <fullName evidence="2">Permease</fullName>
    </submittedName>
</protein>
<feature type="transmembrane region" description="Helical" evidence="1">
    <location>
        <begin position="75"/>
        <end position="96"/>
    </location>
</feature>